<dbReference type="InterPro" id="IPR050566">
    <property type="entry name" value="Deoxyribonucleoside_kinase"/>
</dbReference>
<dbReference type="PANTHER" id="PTHR10513:SF8">
    <property type="entry name" value="DEOXYGUANOSINE KINASE, MITOCHONDRIAL"/>
    <property type="match status" value="1"/>
</dbReference>
<accession>L5M341</accession>
<dbReference type="InterPro" id="IPR031314">
    <property type="entry name" value="DNK_dom"/>
</dbReference>
<dbReference type="GO" id="GO:0004138">
    <property type="term" value="F:deoxyguanosine kinase activity"/>
    <property type="evidence" value="ECO:0007669"/>
    <property type="project" value="TreeGrafter"/>
</dbReference>
<dbReference type="AlphaFoldDB" id="L5M341"/>
<dbReference type="Pfam" id="PF01712">
    <property type="entry name" value="dNK"/>
    <property type="match status" value="2"/>
</dbReference>
<dbReference type="InterPro" id="IPR027417">
    <property type="entry name" value="P-loop_NTPase"/>
</dbReference>
<dbReference type="GO" id="GO:0005739">
    <property type="term" value="C:mitochondrion"/>
    <property type="evidence" value="ECO:0007669"/>
    <property type="project" value="TreeGrafter"/>
</dbReference>
<organism evidence="2 3">
    <name type="scientific">Myotis davidii</name>
    <name type="common">David's myotis</name>
    <dbReference type="NCBI Taxonomy" id="225400"/>
    <lineage>
        <taxon>Eukaryota</taxon>
        <taxon>Metazoa</taxon>
        <taxon>Chordata</taxon>
        <taxon>Craniata</taxon>
        <taxon>Vertebrata</taxon>
        <taxon>Euteleostomi</taxon>
        <taxon>Mammalia</taxon>
        <taxon>Eutheria</taxon>
        <taxon>Laurasiatheria</taxon>
        <taxon>Chiroptera</taxon>
        <taxon>Yangochiroptera</taxon>
        <taxon>Vespertilionidae</taxon>
        <taxon>Myotis</taxon>
    </lineage>
</organism>
<feature type="domain" description="Deoxynucleoside kinase" evidence="1">
    <location>
        <begin position="354"/>
        <end position="434"/>
    </location>
</feature>
<evidence type="ECO:0000313" key="3">
    <source>
        <dbReference type="Proteomes" id="UP000010556"/>
    </source>
</evidence>
<dbReference type="SUPFAM" id="SSF52540">
    <property type="entry name" value="P-loop containing nucleoside triphosphate hydrolases"/>
    <property type="match status" value="2"/>
</dbReference>
<keyword evidence="2" id="KW-0808">Transferase</keyword>
<dbReference type="CDD" id="cd01673">
    <property type="entry name" value="dNK"/>
    <property type="match status" value="1"/>
</dbReference>
<sequence>MAAGRRFLRLVRAPCSSMVQSPLLGVPPSKGLHAGHGPRRLSIEGNIAVGKSSFVKLLTKRYPEWHVATEPVASWQNVQAAGPQKAFSTLNPGNLLDLMYREPARWSYTFQTFSFMSRLKIQLEPFPEKVLQAKKGVQIFERSVYSDRYIFAKNLFENGSLNDMEWHIYQDWHSFLLQEFASQLQLHGFIYLQATPQVPVSAPPPPPPPSLCRWSTLCRPPRVTRYSQNATVFAQHLAQQPALRVVLSELEQGEVEKPSGAIRAGSHHWYQLMAPSTISGYEQQLRHRLQVQAGLVLAAGVSTRQDRGLLEQRTFSNQQRLTLMTATGTLPWSGAPAHLLHHPSMASACHAPHTPPVVCLKRLHRRGREEERGIELEYLEQLHGQHEAWLVHKTTKLHFETLLNIPVLVLDVSDDFCEDVTKEEEFMEKVNTFVDTL</sequence>
<dbReference type="eggNOG" id="KOG4235">
    <property type="taxonomic scope" value="Eukaryota"/>
</dbReference>
<dbReference type="PANTHER" id="PTHR10513">
    <property type="entry name" value="DEOXYNUCLEOSIDE KINASE"/>
    <property type="match status" value="1"/>
</dbReference>
<keyword evidence="2" id="KW-0418">Kinase</keyword>
<dbReference type="Gene3D" id="3.40.50.300">
    <property type="entry name" value="P-loop containing nucleotide triphosphate hydrolases"/>
    <property type="match status" value="2"/>
</dbReference>
<dbReference type="Proteomes" id="UP000010556">
    <property type="component" value="Unassembled WGS sequence"/>
</dbReference>
<evidence type="ECO:0000259" key="1">
    <source>
        <dbReference type="Pfam" id="PF01712"/>
    </source>
</evidence>
<name>L5M341_MYODS</name>
<keyword evidence="3" id="KW-1185">Reference proteome</keyword>
<evidence type="ECO:0000313" key="2">
    <source>
        <dbReference type="EMBL" id="ELK33049.1"/>
    </source>
</evidence>
<proteinExistence type="predicted"/>
<feature type="domain" description="Deoxynucleoside kinase" evidence="1">
    <location>
        <begin position="41"/>
        <end position="197"/>
    </location>
</feature>
<dbReference type="EMBL" id="KB104733">
    <property type="protein sequence ID" value="ELK33049.1"/>
    <property type="molecule type" value="Genomic_DNA"/>
</dbReference>
<reference evidence="3" key="1">
    <citation type="journal article" date="2013" name="Science">
        <title>Comparative analysis of bat genomes provides insight into the evolution of flight and immunity.</title>
        <authorList>
            <person name="Zhang G."/>
            <person name="Cowled C."/>
            <person name="Shi Z."/>
            <person name="Huang Z."/>
            <person name="Bishop-Lilly K.A."/>
            <person name="Fang X."/>
            <person name="Wynne J.W."/>
            <person name="Xiong Z."/>
            <person name="Baker M.L."/>
            <person name="Zhao W."/>
            <person name="Tachedjian M."/>
            <person name="Zhu Y."/>
            <person name="Zhou P."/>
            <person name="Jiang X."/>
            <person name="Ng J."/>
            <person name="Yang L."/>
            <person name="Wu L."/>
            <person name="Xiao J."/>
            <person name="Feng Y."/>
            <person name="Chen Y."/>
            <person name="Sun X."/>
            <person name="Zhang Y."/>
            <person name="Marsh G.A."/>
            <person name="Crameri G."/>
            <person name="Broder C.C."/>
            <person name="Frey K.G."/>
            <person name="Wang L.F."/>
            <person name="Wang J."/>
        </authorList>
    </citation>
    <scope>NUCLEOTIDE SEQUENCE [LARGE SCALE GENOMIC DNA]</scope>
</reference>
<gene>
    <name evidence="2" type="ORF">MDA_GLEAN10004760</name>
</gene>
<protein>
    <submittedName>
        <fullName evidence="2">Deoxyguanosine kinase, mitochondrial</fullName>
    </submittedName>
</protein>